<reference evidence="7" key="1">
    <citation type="submission" date="2020-12" db="EMBL/GenBank/DDBJ databases">
        <title>Hymenobacter sp.</title>
        <authorList>
            <person name="Kim M.K."/>
        </authorList>
    </citation>
    <scope>NUCLEOTIDE SEQUENCE [LARGE SCALE GENOMIC DNA]</scope>
    <source>
        <strain evidence="7">BT553</strain>
    </source>
</reference>
<proteinExistence type="predicted"/>
<dbReference type="InterPro" id="IPR050109">
    <property type="entry name" value="HTH-type_TetR-like_transc_reg"/>
</dbReference>
<evidence type="ECO:0000313" key="7">
    <source>
        <dbReference type="Proteomes" id="UP000640426"/>
    </source>
</evidence>
<dbReference type="PANTHER" id="PTHR30055:SF220">
    <property type="entry name" value="TETR-FAMILY REGULATORY PROTEIN"/>
    <property type="match status" value="1"/>
</dbReference>
<sequence length="201" mass="21778">MSVDYSVNRVIRSSSDLRERLIECAATMVEAGDAEISLRGVARAAGVSAMAPYRHFPDKAALIGAVASSGFDVLRQELEAADRSNDDKRRALIAQGVAYVTFARDHPALFRMMFADPSTTTLAPNCDTDAYSVLANRVASLTVDDGETAALACWSIVHGLAMLMLDARIPDGSERAETVLTLFVRGLTSTLNRHLPRCDMR</sequence>
<evidence type="ECO:0000256" key="3">
    <source>
        <dbReference type="ARBA" id="ARBA00023163"/>
    </source>
</evidence>
<dbReference type="SUPFAM" id="SSF48498">
    <property type="entry name" value="Tetracyclin repressor-like, C-terminal domain"/>
    <property type="match status" value="1"/>
</dbReference>
<dbReference type="Pfam" id="PF13305">
    <property type="entry name" value="TetR_C_33"/>
    <property type="match status" value="1"/>
</dbReference>
<dbReference type="SUPFAM" id="SSF46689">
    <property type="entry name" value="Homeodomain-like"/>
    <property type="match status" value="1"/>
</dbReference>
<name>A0ABS0XRT3_9SPHN</name>
<accession>A0ABS0XRT3</accession>
<keyword evidence="3" id="KW-0804">Transcription</keyword>
<evidence type="ECO:0000256" key="4">
    <source>
        <dbReference type="PROSITE-ProRule" id="PRU00335"/>
    </source>
</evidence>
<evidence type="ECO:0000256" key="2">
    <source>
        <dbReference type="ARBA" id="ARBA00023125"/>
    </source>
</evidence>
<keyword evidence="2 4" id="KW-0238">DNA-binding</keyword>
<dbReference type="InterPro" id="IPR025996">
    <property type="entry name" value="MT1864/Rv1816-like_C"/>
</dbReference>
<comment type="caution">
    <text evidence="6">The sequence shown here is derived from an EMBL/GenBank/DDBJ whole genome shotgun (WGS) entry which is preliminary data.</text>
</comment>
<dbReference type="PROSITE" id="PS50977">
    <property type="entry name" value="HTH_TETR_2"/>
    <property type="match status" value="1"/>
</dbReference>
<dbReference type="Proteomes" id="UP000640426">
    <property type="component" value="Unassembled WGS sequence"/>
</dbReference>
<gene>
    <name evidence="6" type="ORF">JAO74_13115</name>
</gene>
<dbReference type="PANTHER" id="PTHR30055">
    <property type="entry name" value="HTH-TYPE TRANSCRIPTIONAL REGULATOR RUTR"/>
    <property type="match status" value="1"/>
</dbReference>
<dbReference type="Gene3D" id="1.10.357.10">
    <property type="entry name" value="Tetracycline Repressor, domain 2"/>
    <property type="match status" value="1"/>
</dbReference>
<dbReference type="InterPro" id="IPR009057">
    <property type="entry name" value="Homeodomain-like_sf"/>
</dbReference>
<dbReference type="Pfam" id="PF00440">
    <property type="entry name" value="TetR_N"/>
    <property type="match status" value="1"/>
</dbReference>
<evidence type="ECO:0000256" key="1">
    <source>
        <dbReference type="ARBA" id="ARBA00023015"/>
    </source>
</evidence>
<keyword evidence="7" id="KW-1185">Reference proteome</keyword>
<keyword evidence="1" id="KW-0805">Transcription regulation</keyword>
<evidence type="ECO:0000259" key="5">
    <source>
        <dbReference type="PROSITE" id="PS50977"/>
    </source>
</evidence>
<dbReference type="InterPro" id="IPR036271">
    <property type="entry name" value="Tet_transcr_reg_TetR-rel_C_sf"/>
</dbReference>
<organism evidence="6 7">
    <name type="scientific">Sphingomonas mollis</name>
    <dbReference type="NCBI Taxonomy" id="2795726"/>
    <lineage>
        <taxon>Bacteria</taxon>
        <taxon>Pseudomonadati</taxon>
        <taxon>Pseudomonadota</taxon>
        <taxon>Alphaproteobacteria</taxon>
        <taxon>Sphingomonadales</taxon>
        <taxon>Sphingomonadaceae</taxon>
        <taxon>Sphingomonas</taxon>
    </lineage>
</organism>
<dbReference type="InterPro" id="IPR001647">
    <property type="entry name" value="HTH_TetR"/>
</dbReference>
<dbReference type="RefSeq" id="WP_199038777.1">
    <property type="nucleotide sequence ID" value="NZ_JAELXS010000007.1"/>
</dbReference>
<protein>
    <submittedName>
        <fullName evidence="6">TetR/AcrR family transcriptional regulator</fullName>
    </submittedName>
</protein>
<feature type="DNA-binding region" description="H-T-H motif" evidence="4">
    <location>
        <begin position="37"/>
        <end position="56"/>
    </location>
</feature>
<evidence type="ECO:0000313" key="6">
    <source>
        <dbReference type="EMBL" id="MBJ6122732.1"/>
    </source>
</evidence>
<feature type="domain" description="HTH tetR-type" evidence="5">
    <location>
        <begin position="15"/>
        <end position="74"/>
    </location>
</feature>
<dbReference type="EMBL" id="JAELXS010000007">
    <property type="protein sequence ID" value="MBJ6122732.1"/>
    <property type="molecule type" value="Genomic_DNA"/>
</dbReference>